<dbReference type="KEGG" id="daa:AKL17_3p0159"/>
<name>A0A159Z9P4_9RHOB</name>
<dbReference type="AlphaFoldDB" id="A0A159Z9P4"/>
<dbReference type="InterPro" id="IPR036388">
    <property type="entry name" value="WH-like_DNA-bd_sf"/>
</dbReference>
<keyword evidence="2" id="KW-1185">Reference proteome</keyword>
<evidence type="ECO:0000313" key="2">
    <source>
        <dbReference type="Proteomes" id="UP000076128"/>
    </source>
</evidence>
<sequence>MLRLAGDGTSSREIALTLGVARSTVQDNLKRAAAAGLSWPLPGELTDDAIDTKSG</sequence>
<dbReference type="PATRIC" id="fig|1335048.3.peg.5284"/>
<accession>A0A159Z9P4</accession>
<keyword evidence="1" id="KW-0614">Plasmid</keyword>
<reference evidence="1 2" key="1">
    <citation type="submission" date="2015-09" db="EMBL/GenBank/DDBJ databases">
        <title>Complete genome sequence of Defluviimonas alba cai42t isolated from an oilfield in Xinjiang.</title>
        <authorList>
            <person name="Geng S."/>
            <person name="Pan X."/>
            <person name="Wu X."/>
        </authorList>
    </citation>
    <scope>NUCLEOTIDE SEQUENCE [LARGE SCALE GENOMIC DNA]</scope>
    <source>
        <strain evidence="2">cai42</strain>
        <plasmid evidence="2">cai42_Plasmidc</plasmid>
    </source>
</reference>
<dbReference type="Gene3D" id="1.10.10.10">
    <property type="entry name" value="Winged helix-like DNA-binding domain superfamily/Winged helix DNA-binding domain"/>
    <property type="match status" value="1"/>
</dbReference>
<dbReference type="EMBL" id="CP012664">
    <property type="protein sequence ID" value="AMY72315.1"/>
    <property type="molecule type" value="Genomic_DNA"/>
</dbReference>
<evidence type="ECO:0000313" key="1">
    <source>
        <dbReference type="EMBL" id="AMY72315.1"/>
    </source>
</evidence>
<proteinExistence type="predicted"/>
<geneLocation type="plasmid" evidence="2">
    <name>cai42_Plasmidc</name>
</geneLocation>
<protein>
    <submittedName>
        <fullName evidence="1">Transposase</fullName>
    </submittedName>
</protein>
<gene>
    <name evidence="1" type="ORF">AKL17_3p0159</name>
</gene>
<organism evidence="1 2">
    <name type="scientific">Frigidibacter mobilis</name>
    <dbReference type="NCBI Taxonomy" id="1335048"/>
    <lineage>
        <taxon>Bacteria</taxon>
        <taxon>Pseudomonadati</taxon>
        <taxon>Pseudomonadota</taxon>
        <taxon>Alphaproteobacteria</taxon>
        <taxon>Rhodobacterales</taxon>
        <taxon>Paracoccaceae</taxon>
        <taxon>Frigidibacter</taxon>
    </lineage>
</organism>
<dbReference type="Proteomes" id="UP000076128">
    <property type="component" value="Plasmid pcai42C"/>
</dbReference>